<feature type="compositionally biased region" description="Polar residues" evidence="1">
    <location>
        <begin position="63"/>
        <end position="83"/>
    </location>
</feature>
<dbReference type="eggNOG" id="ENOG502S6PP">
    <property type="taxonomic scope" value="Eukaryota"/>
</dbReference>
<evidence type="ECO:0000313" key="2">
    <source>
        <dbReference type="EMBL" id="ERF74837.1"/>
    </source>
</evidence>
<dbReference type="OrthoDB" id="509124at2759"/>
<organism evidence="2 3">
    <name type="scientific">Endocarpon pusillum (strain Z07020 / HMAS-L-300199)</name>
    <name type="common">Lichen-forming fungus</name>
    <dbReference type="NCBI Taxonomy" id="1263415"/>
    <lineage>
        <taxon>Eukaryota</taxon>
        <taxon>Fungi</taxon>
        <taxon>Dikarya</taxon>
        <taxon>Ascomycota</taxon>
        <taxon>Pezizomycotina</taxon>
        <taxon>Eurotiomycetes</taxon>
        <taxon>Chaetothyriomycetidae</taxon>
        <taxon>Verrucariales</taxon>
        <taxon>Verrucariaceae</taxon>
        <taxon>Endocarpon</taxon>
    </lineage>
</organism>
<name>U1GBB6_ENDPU</name>
<gene>
    <name evidence="2" type="ORF">EPUS_03221</name>
</gene>
<proteinExistence type="predicted"/>
<accession>U1GBB6</accession>
<sequence length="242" mass="26819">MSAAVPLEPWPPKSLSTVLISASETILPSYASTKISAPAPLVFSTLLDTSTYPEWNTWCPSVTVRSQPDANSDNGSPTTASSPGPQPSPVLQKDTHFTLHVIMDASKPSKTTDTHLRVTDISIPTKQSDYVPVSLLQSPSFTQNLAKVYRVAWTVEGGFVARGLRSERFHEVIVLGQEECEVRTWECLGGILARTVKWLYGRTLMEKFGLWVKDLKDFCERRYEGGRVTEESTVRAMVEGKK</sequence>
<reference evidence="3" key="1">
    <citation type="journal article" date="2014" name="BMC Genomics">
        <title>Genome characteristics reveal the impact of lichenization on lichen-forming fungus Endocarpon pusillum Hedwig (Verrucariales, Ascomycota).</title>
        <authorList>
            <person name="Wang Y.-Y."/>
            <person name="Liu B."/>
            <person name="Zhang X.-Y."/>
            <person name="Zhou Q.-M."/>
            <person name="Zhang T."/>
            <person name="Li H."/>
            <person name="Yu Y.-F."/>
            <person name="Zhang X.-L."/>
            <person name="Hao X.-Y."/>
            <person name="Wang M."/>
            <person name="Wang L."/>
            <person name="Wei J.-C."/>
        </authorList>
    </citation>
    <scope>NUCLEOTIDE SEQUENCE [LARGE SCALE GENOMIC DNA]</scope>
    <source>
        <strain evidence="3">Z07020 / HMAS-L-300199</strain>
    </source>
</reference>
<feature type="region of interest" description="Disordered" evidence="1">
    <location>
        <begin position="63"/>
        <end position="90"/>
    </location>
</feature>
<dbReference type="RefSeq" id="XP_007787841.1">
    <property type="nucleotide sequence ID" value="XM_007789651.1"/>
</dbReference>
<dbReference type="CDD" id="cd07822">
    <property type="entry name" value="SRPBCC_4"/>
    <property type="match status" value="1"/>
</dbReference>
<dbReference type="OMA" id="VYVVRWM"/>
<dbReference type="AlphaFoldDB" id="U1GBB6"/>
<dbReference type="EMBL" id="KE720866">
    <property type="protein sequence ID" value="ERF74837.1"/>
    <property type="molecule type" value="Genomic_DNA"/>
</dbReference>
<evidence type="ECO:0000256" key="1">
    <source>
        <dbReference type="SAM" id="MobiDB-lite"/>
    </source>
</evidence>
<dbReference type="SUPFAM" id="SSF55961">
    <property type="entry name" value="Bet v1-like"/>
    <property type="match status" value="1"/>
</dbReference>
<dbReference type="GeneID" id="19238267"/>
<dbReference type="HOGENOM" id="CLU_069867_0_2_1"/>
<evidence type="ECO:0008006" key="4">
    <source>
        <dbReference type="Google" id="ProtNLM"/>
    </source>
</evidence>
<keyword evidence="3" id="KW-1185">Reference proteome</keyword>
<dbReference type="Proteomes" id="UP000019373">
    <property type="component" value="Unassembled WGS sequence"/>
</dbReference>
<protein>
    <recommendedName>
        <fullName evidence="4">Coenzyme Q-binding protein COQ10 START domain-containing protein</fullName>
    </recommendedName>
</protein>
<dbReference type="Gene3D" id="3.30.530.20">
    <property type="match status" value="1"/>
</dbReference>
<dbReference type="InterPro" id="IPR023393">
    <property type="entry name" value="START-like_dom_sf"/>
</dbReference>
<evidence type="ECO:0000313" key="3">
    <source>
        <dbReference type="Proteomes" id="UP000019373"/>
    </source>
</evidence>